<feature type="domain" description="GST C-terminal" evidence="2">
    <location>
        <begin position="87"/>
        <end position="207"/>
    </location>
</feature>
<dbReference type="PROSITE" id="PS50404">
    <property type="entry name" value="GST_NTER"/>
    <property type="match status" value="1"/>
</dbReference>
<dbReference type="InterPro" id="IPR004045">
    <property type="entry name" value="Glutathione_S-Trfase_N"/>
</dbReference>
<dbReference type="OrthoDB" id="9797500at2"/>
<dbReference type="SUPFAM" id="SSF52833">
    <property type="entry name" value="Thioredoxin-like"/>
    <property type="match status" value="1"/>
</dbReference>
<evidence type="ECO:0000313" key="4">
    <source>
        <dbReference type="Proteomes" id="UP000182894"/>
    </source>
</evidence>
<evidence type="ECO:0000259" key="1">
    <source>
        <dbReference type="PROSITE" id="PS50404"/>
    </source>
</evidence>
<dbReference type="EMBL" id="FNCO01000002">
    <property type="protein sequence ID" value="SDG55551.1"/>
    <property type="molecule type" value="Genomic_DNA"/>
</dbReference>
<dbReference type="PANTHER" id="PTHR43968">
    <property type="match status" value="1"/>
</dbReference>
<dbReference type="SFLD" id="SFLDG00358">
    <property type="entry name" value="Main_(cytGST)"/>
    <property type="match status" value="1"/>
</dbReference>
<dbReference type="SFLD" id="SFLDS00019">
    <property type="entry name" value="Glutathione_Transferase_(cytos"/>
    <property type="match status" value="1"/>
</dbReference>
<dbReference type="InterPro" id="IPR036282">
    <property type="entry name" value="Glutathione-S-Trfase_C_sf"/>
</dbReference>
<dbReference type="Pfam" id="PF02798">
    <property type="entry name" value="GST_N"/>
    <property type="match status" value="1"/>
</dbReference>
<dbReference type="STRING" id="89065.SAMN05216605_102407"/>
<dbReference type="AlphaFoldDB" id="A0A1G7V7R2"/>
<dbReference type="PANTHER" id="PTHR43968:SF6">
    <property type="entry name" value="GLUTATHIONE S-TRANSFERASE OMEGA"/>
    <property type="match status" value="1"/>
</dbReference>
<feature type="domain" description="GST N-terminal" evidence="1">
    <location>
        <begin position="1"/>
        <end position="82"/>
    </location>
</feature>
<dbReference type="InterPro" id="IPR050983">
    <property type="entry name" value="GST_Omega/HSP26"/>
</dbReference>
<dbReference type="SUPFAM" id="SSF47616">
    <property type="entry name" value="GST C-terminal domain-like"/>
    <property type="match status" value="1"/>
</dbReference>
<sequence>MGLTLYGFDASPYVRTVKILLREKGATFDQLQVNVMKGEPHHPEHLKRHAFGKVPVVEHDGFRVIETSAIMSYLDAVLPGPTFTPDTPRDRARSQMAQAIYDSYGYGSMASVFGYYLFPDFIGGQNDESLKKGIEASKLVLTELMKLKGSDPFIAGKSLSIGDLYLAPACAYLAMTPDAETVFSVEGFSGWWETIQDLPSFKTTPPQ</sequence>
<accession>A0A1G7V7R2</accession>
<dbReference type="InterPro" id="IPR010987">
    <property type="entry name" value="Glutathione-S-Trfase_C-like"/>
</dbReference>
<dbReference type="Proteomes" id="UP000182894">
    <property type="component" value="Unassembled WGS sequence"/>
</dbReference>
<protein>
    <submittedName>
        <fullName evidence="3">Glutathione S-transferase</fullName>
    </submittedName>
</protein>
<dbReference type="Gene3D" id="1.20.1050.10">
    <property type="match status" value="1"/>
</dbReference>
<dbReference type="RefSeq" id="WP_074750808.1">
    <property type="nucleotide sequence ID" value="NZ_FNCO01000002.1"/>
</dbReference>
<reference evidence="4" key="1">
    <citation type="submission" date="2016-10" db="EMBL/GenBank/DDBJ databases">
        <authorList>
            <person name="Varghese N."/>
            <person name="Submissions S."/>
        </authorList>
    </citation>
    <scope>NUCLEOTIDE SEQUENCE [LARGE SCALE GENOMIC DNA]</scope>
    <source>
        <strain evidence="4">ATCC 700689</strain>
    </source>
</reference>
<name>A0A1G7V7R2_9PSED</name>
<keyword evidence="3" id="KW-0808">Transferase</keyword>
<organism evidence="3 4">
    <name type="scientific">Pseudomonas abietaniphila</name>
    <dbReference type="NCBI Taxonomy" id="89065"/>
    <lineage>
        <taxon>Bacteria</taxon>
        <taxon>Pseudomonadati</taxon>
        <taxon>Pseudomonadota</taxon>
        <taxon>Gammaproteobacteria</taxon>
        <taxon>Pseudomonadales</taxon>
        <taxon>Pseudomonadaceae</taxon>
        <taxon>Pseudomonas</taxon>
    </lineage>
</organism>
<dbReference type="PROSITE" id="PS50405">
    <property type="entry name" value="GST_CTER"/>
    <property type="match status" value="1"/>
</dbReference>
<dbReference type="GO" id="GO:0005737">
    <property type="term" value="C:cytoplasm"/>
    <property type="evidence" value="ECO:0007669"/>
    <property type="project" value="TreeGrafter"/>
</dbReference>
<proteinExistence type="predicted"/>
<evidence type="ECO:0000259" key="2">
    <source>
        <dbReference type="PROSITE" id="PS50405"/>
    </source>
</evidence>
<evidence type="ECO:0000313" key="3">
    <source>
        <dbReference type="EMBL" id="SDG55551.1"/>
    </source>
</evidence>
<keyword evidence="4" id="KW-1185">Reference proteome</keyword>
<dbReference type="InterPro" id="IPR040079">
    <property type="entry name" value="Glutathione_S-Trfase"/>
</dbReference>
<dbReference type="Gene3D" id="3.40.30.10">
    <property type="entry name" value="Glutaredoxin"/>
    <property type="match status" value="1"/>
</dbReference>
<dbReference type="GO" id="GO:0016740">
    <property type="term" value="F:transferase activity"/>
    <property type="evidence" value="ECO:0007669"/>
    <property type="project" value="UniProtKB-KW"/>
</dbReference>
<gene>
    <name evidence="3" type="ORF">SAMN05216605_102407</name>
</gene>
<dbReference type="InterPro" id="IPR036249">
    <property type="entry name" value="Thioredoxin-like_sf"/>
</dbReference>